<dbReference type="Pfam" id="PF00211">
    <property type="entry name" value="Guanylate_cyc"/>
    <property type="match status" value="1"/>
</dbReference>
<protein>
    <submittedName>
        <fullName evidence="3">Adenylate/guanylate cyclase domain-containing protein</fullName>
    </submittedName>
</protein>
<gene>
    <name evidence="3" type="ORF">MUB52_11845</name>
</gene>
<feature type="transmembrane region" description="Helical" evidence="1">
    <location>
        <begin position="142"/>
        <end position="162"/>
    </location>
</feature>
<dbReference type="PANTHER" id="PTHR43081">
    <property type="entry name" value="ADENYLATE CYCLASE, TERMINAL-DIFFERENTIATION SPECIFIC-RELATED"/>
    <property type="match status" value="1"/>
</dbReference>
<feature type="transmembrane region" description="Helical" evidence="1">
    <location>
        <begin position="204"/>
        <end position="225"/>
    </location>
</feature>
<evidence type="ECO:0000313" key="4">
    <source>
        <dbReference type="Proteomes" id="UP001208690"/>
    </source>
</evidence>
<proteinExistence type="predicted"/>
<feature type="transmembrane region" description="Helical" evidence="1">
    <location>
        <begin position="25"/>
        <end position="45"/>
    </location>
</feature>
<name>A0ABT3BEZ8_9RHOB</name>
<organism evidence="3 4">
    <name type="scientific">Roseobacter sinensis</name>
    <dbReference type="NCBI Taxonomy" id="2931391"/>
    <lineage>
        <taxon>Bacteria</taxon>
        <taxon>Pseudomonadati</taxon>
        <taxon>Pseudomonadota</taxon>
        <taxon>Alphaproteobacteria</taxon>
        <taxon>Rhodobacterales</taxon>
        <taxon>Roseobacteraceae</taxon>
        <taxon>Roseobacter</taxon>
    </lineage>
</organism>
<evidence type="ECO:0000313" key="3">
    <source>
        <dbReference type="EMBL" id="MCV3272120.1"/>
    </source>
</evidence>
<evidence type="ECO:0000259" key="2">
    <source>
        <dbReference type="PROSITE" id="PS50125"/>
    </source>
</evidence>
<dbReference type="InterPro" id="IPR029787">
    <property type="entry name" value="Nucleotide_cyclase"/>
</dbReference>
<dbReference type="RefSeq" id="WP_263844448.1">
    <property type="nucleotide sequence ID" value="NZ_JALIEB010000007.1"/>
</dbReference>
<comment type="caution">
    <text evidence="3">The sequence shown here is derived from an EMBL/GenBank/DDBJ whole genome shotgun (WGS) entry which is preliminary data.</text>
</comment>
<feature type="transmembrane region" description="Helical" evidence="1">
    <location>
        <begin position="88"/>
        <end position="107"/>
    </location>
</feature>
<feature type="domain" description="Guanylate cyclase" evidence="2">
    <location>
        <begin position="274"/>
        <end position="396"/>
    </location>
</feature>
<keyword evidence="1" id="KW-0472">Membrane</keyword>
<keyword evidence="1" id="KW-0812">Transmembrane</keyword>
<feature type="transmembrane region" description="Helical" evidence="1">
    <location>
        <begin position="113"/>
        <end position="135"/>
    </location>
</feature>
<keyword evidence="4" id="KW-1185">Reference proteome</keyword>
<dbReference type="SUPFAM" id="SSF55073">
    <property type="entry name" value="Nucleotide cyclase"/>
    <property type="match status" value="1"/>
</dbReference>
<sequence>MTDTDTEEFARESAARLKRAEEQGLRLAIACRTLVTGAAFIWYVGTPILFAGFEPRIAAIVVLLIFTAIGITHLSLIGTRHDRWWMKYAVYALDTAAICATFALVPISRADDVPQIIAFRAYGIYYLFPIIAVACLSLSWRLVIWTGAVCVICWWGAFLWVAGGMENILSWSDIPPDATRSDYEEVFLSIDFIGRGNRIEETAMIFFAALSLALAVYRARAVFFAQVASDVQWRRERATRRRVSTLFGKYVPAEIARRLIADDSPLAPQQTVGTTLVMDIAGFTSFSSQRSPTAVIEILDHFFADATRAVSEERGVVITYLGDGFLVTFNAPLGIPDHPTAAMRTAERLHQVAAAHGFKIRIGLATGELVSGTVGSDDRQSFTVYGSSVNLAARLEALSKRLKEPILMDRATADGLEPGWHTAHAGDHALSGFEGPQPVYKLARPPAAPVS</sequence>
<accession>A0ABT3BEZ8</accession>
<dbReference type="CDD" id="cd07302">
    <property type="entry name" value="CHD"/>
    <property type="match status" value="1"/>
</dbReference>
<dbReference type="PROSITE" id="PS50125">
    <property type="entry name" value="GUANYLATE_CYCLASE_2"/>
    <property type="match status" value="1"/>
</dbReference>
<dbReference type="InterPro" id="IPR050697">
    <property type="entry name" value="Adenylyl/Guanylyl_Cyclase_3/4"/>
</dbReference>
<dbReference type="PANTHER" id="PTHR43081:SF1">
    <property type="entry name" value="ADENYLATE CYCLASE, TERMINAL-DIFFERENTIATION SPECIFIC"/>
    <property type="match status" value="1"/>
</dbReference>
<dbReference type="SMART" id="SM00044">
    <property type="entry name" value="CYCc"/>
    <property type="match status" value="1"/>
</dbReference>
<keyword evidence="1" id="KW-1133">Transmembrane helix</keyword>
<reference evidence="3 4" key="1">
    <citation type="submission" date="2022-04" db="EMBL/GenBank/DDBJ databases">
        <title>Roseobacter sp. WL0113 is a bacterium isolated from neritic sediment.</title>
        <authorList>
            <person name="Wang L."/>
            <person name="He W."/>
            <person name="Zhang D.-F."/>
        </authorList>
    </citation>
    <scope>NUCLEOTIDE SEQUENCE [LARGE SCALE GENOMIC DNA]</scope>
    <source>
        <strain evidence="3 4">WL0113</strain>
    </source>
</reference>
<dbReference type="Gene3D" id="3.30.70.1230">
    <property type="entry name" value="Nucleotide cyclase"/>
    <property type="match status" value="1"/>
</dbReference>
<evidence type="ECO:0000256" key="1">
    <source>
        <dbReference type="SAM" id="Phobius"/>
    </source>
</evidence>
<dbReference type="Proteomes" id="UP001208690">
    <property type="component" value="Unassembled WGS sequence"/>
</dbReference>
<feature type="transmembrane region" description="Helical" evidence="1">
    <location>
        <begin position="57"/>
        <end position="76"/>
    </location>
</feature>
<dbReference type="EMBL" id="JALIEB010000007">
    <property type="protein sequence ID" value="MCV3272120.1"/>
    <property type="molecule type" value="Genomic_DNA"/>
</dbReference>
<dbReference type="InterPro" id="IPR001054">
    <property type="entry name" value="A/G_cyclase"/>
</dbReference>